<gene>
    <name evidence="2" type="ORF">AVEN_222092_1</name>
</gene>
<name>A0A4Y2DXL8_ARAVE</name>
<dbReference type="Gene3D" id="3.30.420.10">
    <property type="entry name" value="Ribonuclease H-like superfamily/Ribonuclease H"/>
    <property type="match status" value="1"/>
</dbReference>
<dbReference type="InterPro" id="IPR002156">
    <property type="entry name" value="RNaseH_domain"/>
</dbReference>
<accession>A0A4Y2DXL8</accession>
<proteinExistence type="predicted"/>
<dbReference type="InterPro" id="IPR012337">
    <property type="entry name" value="RNaseH-like_sf"/>
</dbReference>
<feature type="domain" description="RNase H type-1" evidence="1">
    <location>
        <begin position="1"/>
        <end position="54"/>
    </location>
</feature>
<dbReference type="SUPFAM" id="SSF53098">
    <property type="entry name" value="Ribonuclease H-like"/>
    <property type="match status" value="1"/>
</dbReference>
<comment type="caution">
    <text evidence="2">The sequence shown here is derived from an EMBL/GenBank/DDBJ whole genome shotgun (WGS) entry which is preliminary data.</text>
</comment>
<protein>
    <recommendedName>
        <fullName evidence="1">RNase H type-1 domain-containing protein</fullName>
    </recommendedName>
</protein>
<dbReference type="EMBL" id="BGPR01000441">
    <property type="protein sequence ID" value="GBM20384.1"/>
    <property type="molecule type" value="Genomic_DNA"/>
</dbReference>
<dbReference type="GO" id="GO:0004523">
    <property type="term" value="F:RNA-DNA hybrid ribonuclease activity"/>
    <property type="evidence" value="ECO:0007669"/>
    <property type="project" value="InterPro"/>
</dbReference>
<dbReference type="InterPro" id="IPR036397">
    <property type="entry name" value="RNaseH_sf"/>
</dbReference>
<dbReference type="PROSITE" id="PS50879">
    <property type="entry name" value="RNASE_H_1"/>
    <property type="match status" value="1"/>
</dbReference>
<keyword evidence="3" id="KW-1185">Reference proteome</keyword>
<dbReference type="OrthoDB" id="6775274at2759"/>
<reference evidence="2 3" key="1">
    <citation type="journal article" date="2019" name="Sci. Rep.">
        <title>Orb-weaving spider Araneus ventricosus genome elucidates the spidroin gene catalogue.</title>
        <authorList>
            <person name="Kono N."/>
            <person name="Nakamura H."/>
            <person name="Ohtoshi R."/>
            <person name="Moran D.A.P."/>
            <person name="Shinohara A."/>
            <person name="Yoshida Y."/>
            <person name="Fujiwara M."/>
            <person name="Mori M."/>
            <person name="Tomita M."/>
            <person name="Arakawa K."/>
        </authorList>
    </citation>
    <scope>NUCLEOTIDE SEQUENCE [LARGE SCALE GENOMIC DNA]</scope>
</reference>
<evidence type="ECO:0000313" key="3">
    <source>
        <dbReference type="Proteomes" id="UP000499080"/>
    </source>
</evidence>
<evidence type="ECO:0000259" key="1">
    <source>
        <dbReference type="PROSITE" id="PS50879"/>
    </source>
</evidence>
<dbReference type="AlphaFoldDB" id="A0A4Y2DXL8"/>
<evidence type="ECO:0000313" key="2">
    <source>
        <dbReference type="EMBL" id="GBM20384.1"/>
    </source>
</evidence>
<dbReference type="GO" id="GO:0003676">
    <property type="term" value="F:nucleic acid binding"/>
    <property type="evidence" value="ECO:0007669"/>
    <property type="project" value="InterPro"/>
</dbReference>
<sequence length="180" mass="20508">MSVLKVLQKYQPKHNLVEKVRGLVDKSVSLNWVKAHIGIAGNEAADKAAKEAITKPSIDLHLDLPERSLKTHLKQKLLDKWEATWEDPNIDKGRYTFALFPRVSKSMCICNRYITQAATNHGLCPFYLRRFRIRACTCRCGEVTSDNMPHLIQFCPLLSHLPVHIKPSHSLPRIISNKST</sequence>
<dbReference type="Pfam" id="PF00075">
    <property type="entry name" value="RNase_H"/>
    <property type="match status" value="1"/>
</dbReference>
<organism evidence="2 3">
    <name type="scientific">Araneus ventricosus</name>
    <name type="common">Orbweaver spider</name>
    <name type="synonym">Epeira ventricosa</name>
    <dbReference type="NCBI Taxonomy" id="182803"/>
    <lineage>
        <taxon>Eukaryota</taxon>
        <taxon>Metazoa</taxon>
        <taxon>Ecdysozoa</taxon>
        <taxon>Arthropoda</taxon>
        <taxon>Chelicerata</taxon>
        <taxon>Arachnida</taxon>
        <taxon>Araneae</taxon>
        <taxon>Araneomorphae</taxon>
        <taxon>Entelegynae</taxon>
        <taxon>Araneoidea</taxon>
        <taxon>Araneidae</taxon>
        <taxon>Araneus</taxon>
    </lineage>
</organism>
<dbReference type="Proteomes" id="UP000499080">
    <property type="component" value="Unassembled WGS sequence"/>
</dbReference>